<comment type="caution">
    <text evidence="1">The sequence shown here is derived from an EMBL/GenBank/DDBJ whole genome shotgun (WGS) entry which is preliminary data.</text>
</comment>
<dbReference type="Proteomes" id="UP001267638">
    <property type="component" value="Unassembled WGS sequence"/>
</dbReference>
<dbReference type="SUPFAM" id="SSF52096">
    <property type="entry name" value="ClpP/crotonase"/>
    <property type="match status" value="1"/>
</dbReference>
<evidence type="ECO:0000313" key="1">
    <source>
        <dbReference type="EMBL" id="MDR7156260.1"/>
    </source>
</evidence>
<dbReference type="CDD" id="cd06558">
    <property type="entry name" value="crotonase-like"/>
    <property type="match status" value="1"/>
</dbReference>
<dbReference type="EMBL" id="JAVDWV010000014">
    <property type="protein sequence ID" value="MDR7156260.1"/>
    <property type="molecule type" value="Genomic_DNA"/>
</dbReference>
<dbReference type="PANTHER" id="PTHR11941">
    <property type="entry name" value="ENOYL-COA HYDRATASE-RELATED"/>
    <property type="match status" value="1"/>
</dbReference>
<name>A0ABU1X3W7_SPHXE</name>
<sequence length="321" mass="33470">MILSADALALLAASHPAPEDFGPRSERPCLAFALAGSDAGLADWLCGLPCPVVGVGAGPLASACDVVLADETGLAAIIANVAVRPFAAMLLVQQLRLSEQLPMAAALTAESLAFATIQRGGEFLAWRAGAPAAPSHADEAGPPVIVEMEGSRLMLRLNRPARFNAVNVAMRDALYEVLRVALLDPAITTIQLSGAGRCFSVGGDVAEFGLSHDVAEAHWVRTLRLPATLLAQLAPRVTAHVHGAVVGAGVEMAAFAGRVEARADSWFQLPELKYGLLPGAGGTVSLPRRIGRQKTAYMALSMRRIPASLALEWGLVDAIVP</sequence>
<dbReference type="InterPro" id="IPR029045">
    <property type="entry name" value="ClpP/crotonase-like_dom_sf"/>
</dbReference>
<gene>
    <name evidence="1" type="ORF">J2W40_003101</name>
</gene>
<keyword evidence="2" id="KW-1185">Reference proteome</keyword>
<dbReference type="PANTHER" id="PTHR11941:SF54">
    <property type="entry name" value="ENOYL-COA HYDRATASE, MITOCHONDRIAL"/>
    <property type="match status" value="1"/>
</dbReference>
<proteinExistence type="predicted"/>
<dbReference type="Gene3D" id="3.90.226.10">
    <property type="entry name" value="2-enoyl-CoA Hydratase, Chain A, domain 1"/>
    <property type="match status" value="1"/>
</dbReference>
<organism evidence="1 2">
    <name type="scientific">Sphingobium xenophagum</name>
    <dbReference type="NCBI Taxonomy" id="121428"/>
    <lineage>
        <taxon>Bacteria</taxon>
        <taxon>Pseudomonadati</taxon>
        <taxon>Pseudomonadota</taxon>
        <taxon>Alphaproteobacteria</taxon>
        <taxon>Sphingomonadales</taxon>
        <taxon>Sphingomonadaceae</taxon>
        <taxon>Sphingobium</taxon>
    </lineage>
</organism>
<evidence type="ECO:0000313" key="2">
    <source>
        <dbReference type="Proteomes" id="UP001267638"/>
    </source>
</evidence>
<accession>A0ABU1X3W7</accession>
<dbReference type="InterPro" id="IPR001753">
    <property type="entry name" value="Enoyl-CoA_hydra/iso"/>
</dbReference>
<reference evidence="1 2" key="1">
    <citation type="submission" date="2023-07" db="EMBL/GenBank/DDBJ databases">
        <title>Sorghum-associated microbial communities from plants grown in Nebraska, USA.</title>
        <authorList>
            <person name="Schachtman D."/>
        </authorList>
    </citation>
    <scope>NUCLEOTIDE SEQUENCE [LARGE SCALE GENOMIC DNA]</scope>
    <source>
        <strain evidence="1 2">4256</strain>
    </source>
</reference>
<evidence type="ECO:0008006" key="3">
    <source>
        <dbReference type="Google" id="ProtNLM"/>
    </source>
</evidence>
<dbReference type="Pfam" id="PF00378">
    <property type="entry name" value="ECH_1"/>
    <property type="match status" value="1"/>
</dbReference>
<protein>
    <recommendedName>
        <fullName evidence="3">Enoyl-CoA hydratase</fullName>
    </recommendedName>
</protein>